<sequence>MSEEKTVKTVWRVDMPDEAVTLALAQDIAALLKNGDTVTLAGDLGAGKTTFARALIRALMKDPNVEAPSPSFTLMQVYESESARIVHADFYRIKSGAELNGLGWDEEVDDSIVLIEWAERAPEALPPDRLDIRLSFTEGENPEARRLTISGYGSFAPRLDSFKAVRELLRKTGWSEAARSFLMGDASTRAYETLEKPDGARAILMISPPRPDGPPVRYGKSYSAIARLAENVRPFVAMADGLRAQGLSAPEIYGSDLDAGLLIVEDLGREGVVDENGPIPERYMEAAAALAHLHARKLPDTLPVDNAGNYQMPPYDMDALLIETDLLLDWYVGHIKTTVTSGARAIFANLWRQALVDVASAPPTWTLRDYHSPNLIWLPEREGVRRIGVIDFQDCVLGNPAYDMASLGQDARVTVPDDLELKLLAHYARLRRETDDSFDMGGFAKAYMVLAAQRATKVLGIFARLDQRDGKPHYLAHLPRIEAYLKKCLRHPALAELKSWYEANLPGLFDKA</sequence>
<dbReference type="InterPro" id="IPR003442">
    <property type="entry name" value="T6A_TsaE"/>
</dbReference>
<dbReference type="PANTHER" id="PTHR33540:SF2">
    <property type="entry name" value="TRNA THREONYLCARBAMOYLADENOSINE BIOSYNTHESIS PROTEIN TSAE"/>
    <property type="match status" value="1"/>
</dbReference>
<keyword evidence="8" id="KW-0067">ATP-binding</keyword>
<evidence type="ECO:0000256" key="1">
    <source>
        <dbReference type="ARBA" id="ARBA00004496"/>
    </source>
</evidence>
<evidence type="ECO:0000259" key="11">
    <source>
        <dbReference type="Pfam" id="PF01636"/>
    </source>
</evidence>
<comment type="subcellular location">
    <subcellularLocation>
        <location evidence="1">Cytoplasm</location>
    </subcellularLocation>
</comment>
<dbReference type="GO" id="GO:0016740">
    <property type="term" value="F:transferase activity"/>
    <property type="evidence" value="ECO:0007669"/>
    <property type="project" value="UniProtKB-KW"/>
</dbReference>
<feature type="domain" description="Aminoglycoside phosphotransferase" evidence="11">
    <location>
        <begin position="184"/>
        <end position="431"/>
    </location>
</feature>
<dbReference type="Gene3D" id="3.90.1200.10">
    <property type="match status" value="1"/>
</dbReference>
<dbReference type="NCBIfam" id="TIGR00150">
    <property type="entry name" value="T6A_YjeE"/>
    <property type="match status" value="1"/>
</dbReference>
<keyword evidence="4" id="KW-0963">Cytoplasm</keyword>
<dbReference type="InterPro" id="IPR027417">
    <property type="entry name" value="P-loop_NTPase"/>
</dbReference>
<organism evidence="12">
    <name type="scientific">freshwater sediment metagenome</name>
    <dbReference type="NCBI Taxonomy" id="556182"/>
    <lineage>
        <taxon>unclassified sequences</taxon>
        <taxon>metagenomes</taxon>
        <taxon>ecological metagenomes</taxon>
    </lineage>
</organism>
<evidence type="ECO:0000256" key="2">
    <source>
        <dbReference type="ARBA" id="ARBA00007599"/>
    </source>
</evidence>
<evidence type="ECO:0000256" key="10">
    <source>
        <dbReference type="ARBA" id="ARBA00032441"/>
    </source>
</evidence>
<dbReference type="GO" id="GO:0005737">
    <property type="term" value="C:cytoplasm"/>
    <property type="evidence" value="ECO:0007669"/>
    <property type="project" value="UniProtKB-SubCell"/>
</dbReference>
<keyword evidence="5" id="KW-0819">tRNA processing</keyword>
<accession>A0AA48M022</accession>
<evidence type="ECO:0000256" key="8">
    <source>
        <dbReference type="ARBA" id="ARBA00022840"/>
    </source>
</evidence>
<proteinExistence type="inferred from homology"/>
<dbReference type="Pfam" id="PF02367">
    <property type="entry name" value="TsaE"/>
    <property type="match status" value="1"/>
</dbReference>
<protein>
    <recommendedName>
        <fullName evidence="3">tRNA threonylcarbamoyladenosine biosynthesis protein TsaE</fullName>
    </recommendedName>
    <alternativeName>
        <fullName evidence="10">t(6)A37 threonylcarbamoyladenosine biosynthesis protein TsaE</fullName>
    </alternativeName>
</protein>
<keyword evidence="7" id="KW-0547">Nucleotide-binding</keyword>
<dbReference type="GO" id="GO:0005524">
    <property type="term" value="F:ATP binding"/>
    <property type="evidence" value="ECO:0007669"/>
    <property type="project" value="UniProtKB-KW"/>
</dbReference>
<dbReference type="SUPFAM" id="SSF52540">
    <property type="entry name" value="P-loop containing nucleoside triphosphate hydrolases"/>
    <property type="match status" value="1"/>
</dbReference>
<dbReference type="AlphaFoldDB" id="A0AA48M022"/>
<dbReference type="PANTHER" id="PTHR33540">
    <property type="entry name" value="TRNA THREONYLCARBAMOYLADENOSINE BIOSYNTHESIS PROTEIN TSAE"/>
    <property type="match status" value="1"/>
</dbReference>
<dbReference type="Pfam" id="PF01636">
    <property type="entry name" value="APH"/>
    <property type="match status" value="1"/>
</dbReference>
<dbReference type="GO" id="GO:0002949">
    <property type="term" value="P:tRNA threonylcarbamoyladenosine modification"/>
    <property type="evidence" value="ECO:0007669"/>
    <property type="project" value="InterPro"/>
</dbReference>
<evidence type="ECO:0000256" key="9">
    <source>
        <dbReference type="ARBA" id="ARBA00022842"/>
    </source>
</evidence>
<dbReference type="Gene3D" id="3.30.200.20">
    <property type="entry name" value="Phosphorylase Kinase, domain 1"/>
    <property type="match status" value="1"/>
</dbReference>
<comment type="similarity">
    <text evidence="2">Belongs to the TsaE family.</text>
</comment>
<dbReference type="InterPro" id="IPR012180">
    <property type="entry name" value="Bifunc_ATPase/PTrfase"/>
</dbReference>
<evidence type="ECO:0000313" key="12">
    <source>
        <dbReference type="EMBL" id="CAJ0871866.1"/>
    </source>
</evidence>
<dbReference type="InterPro" id="IPR011009">
    <property type="entry name" value="Kinase-like_dom_sf"/>
</dbReference>
<reference evidence="12" key="1">
    <citation type="submission" date="2023-07" db="EMBL/GenBank/DDBJ databases">
        <authorList>
            <person name="Pelsma A.J. K."/>
        </authorList>
    </citation>
    <scope>NUCLEOTIDE SEQUENCE</scope>
</reference>
<dbReference type="PIRSF" id="PIRSF036599">
    <property type="entry name" value="AtpPhos"/>
    <property type="match status" value="1"/>
</dbReference>
<dbReference type="GO" id="GO:0046872">
    <property type="term" value="F:metal ion binding"/>
    <property type="evidence" value="ECO:0007669"/>
    <property type="project" value="UniProtKB-KW"/>
</dbReference>
<keyword evidence="9" id="KW-0460">Magnesium</keyword>
<gene>
    <name evidence="12" type="primary">amgK</name>
    <name evidence="12" type="ORF">AMST5_02362</name>
</gene>
<dbReference type="SUPFAM" id="SSF56112">
    <property type="entry name" value="Protein kinase-like (PK-like)"/>
    <property type="match status" value="1"/>
</dbReference>
<dbReference type="Gene3D" id="3.40.50.300">
    <property type="entry name" value="P-loop containing nucleotide triphosphate hydrolases"/>
    <property type="match status" value="1"/>
</dbReference>
<keyword evidence="6" id="KW-0479">Metal-binding</keyword>
<evidence type="ECO:0000256" key="7">
    <source>
        <dbReference type="ARBA" id="ARBA00022741"/>
    </source>
</evidence>
<evidence type="ECO:0000256" key="6">
    <source>
        <dbReference type="ARBA" id="ARBA00022723"/>
    </source>
</evidence>
<evidence type="ECO:0000256" key="3">
    <source>
        <dbReference type="ARBA" id="ARBA00019010"/>
    </source>
</evidence>
<evidence type="ECO:0000256" key="4">
    <source>
        <dbReference type="ARBA" id="ARBA00022490"/>
    </source>
</evidence>
<dbReference type="EMBL" id="OY288114">
    <property type="protein sequence ID" value="CAJ0871866.1"/>
    <property type="molecule type" value="Genomic_DNA"/>
</dbReference>
<keyword evidence="12" id="KW-0808">Transferase</keyword>
<name>A0AA48M022_9ZZZZ</name>
<dbReference type="InterPro" id="IPR002575">
    <property type="entry name" value="Aminoglycoside_PTrfase"/>
</dbReference>
<evidence type="ECO:0000256" key="5">
    <source>
        <dbReference type="ARBA" id="ARBA00022694"/>
    </source>
</evidence>